<reference evidence="14" key="1">
    <citation type="journal article" date="2020" name="J Insects Food Feed">
        <title>The yellow mealworm (Tenebrio molitor) genome: a resource for the emerging insects as food and feed industry.</title>
        <authorList>
            <person name="Eriksson T."/>
            <person name="Andere A."/>
            <person name="Kelstrup H."/>
            <person name="Emery V."/>
            <person name="Picard C."/>
        </authorList>
    </citation>
    <scope>NUCLEOTIDE SEQUENCE</scope>
    <source>
        <strain evidence="14">Stoneville</strain>
        <tissue evidence="14">Whole head</tissue>
    </source>
</reference>
<dbReference type="EMBL" id="JABDTM020022363">
    <property type="protein sequence ID" value="KAH0815931.1"/>
    <property type="molecule type" value="Genomic_DNA"/>
</dbReference>
<keyword evidence="6" id="KW-0349">Heme</keyword>
<dbReference type="GO" id="GO:0016705">
    <property type="term" value="F:oxidoreductase activity, acting on paired donors, with incorporation or reduction of molecular oxygen"/>
    <property type="evidence" value="ECO:0007669"/>
    <property type="project" value="InterPro"/>
</dbReference>
<comment type="similarity">
    <text evidence="5">Belongs to the cytochrome P450 family.</text>
</comment>
<reference evidence="14" key="2">
    <citation type="submission" date="2021-08" db="EMBL/GenBank/DDBJ databases">
        <authorList>
            <person name="Eriksson T."/>
        </authorList>
    </citation>
    <scope>NUCLEOTIDE SEQUENCE</scope>
    <source>
        <strain evidence="14">Stoneville</strain>
        <tissue evidence="14">Whole head</tissue>
    </source>
</reference>
<organism evidence="14 15">
    <name type="scientific">Tenebrio molitor</name>
    <name type="common">Yellow mealworm beetle</name>
    <dbReference type="NCBI Taxonomy" id="7067"/>
    <lineage>
        <taxon>Eukaryota</taxon>
        <taxon>Metazoa</taxon>
        <taxon>Ecdysozoa</taxon>
        <taxon>Arthropoda</taxon>
        <taxon>Hexapoda</taxon>
        <taxon>Insecta</taxon>
        <taxon>Pterygota</taxon>
        <taxon>Neoptera</taxon>
        <taxon>Endopterygota</taxon>
        <taxon>Coleoptera</taxon>
        <taxon>Polyphaga</taxon>
        <taxon>Cucujiformia</taxon>
        <taxon>Tenebrionidae</taxon>
        <taxon>Tenebrio</taxon>
    </lineage>
</organism>
<keyword evidence="13" id="KW-0472">Membrane</keyword>
<evidence type="ECO:0000256" key="3">
    <source>
        <dbReference type="ARBA" id="ARBA00004174"/>
    </source>
</evidence>
<evidence type="ECO:0000256" key="1">
    <source>
        <dbReference type="ARBA" id="ARBA00001971"/>
    </source>
</evidence>
<dbReference type="GO" id="GO:0004497">
    <property type="term" value="F:monooxygenase activity"/>
    <property type="evidence" value="ECO:0007669"/>
    <property type="project" value="UniProtKB-KW"/>
</dbReference>
<keyword evidence="15" id="KW-1185">Reference proteome</keyword>
<keyword evidence="12" id="KW-0503">Monooxygenase</keyword>
<evidence type="ECO:0000313" key="14">
    <source>
        <dbReference type="EMBL" id="KAH0815931.1"/>
    </source>
</evidence>
<keyword evidence="9" id="KW-0492">Microsome</keyword>
<comment type="caution">
    <text evidence="14">The sequence shown here is derived from an EMBL/GenBank/DDBJ whole genome shotgun (WGS) entry which is preliminary data.</text>
</comment>
<dbReference type="InterPro" id="IPR036396">
    <property type="entry name" value="Cyt_P450_sf"/>
</dbReference>
<evidence type="ECO:0000256" key="2">
    <source>
        <dbReference type="ARBA" id="ARBA00003690"/>
    </source>
</evidence>
<proteinExistence type="inferred from homology"/>
<dbReference type="GO" id="GO:0005506">
    <property type="term" value="F:iron ion binding"/>
    <property type="evidence" value="ECO:0007669"/>
    <property type="project" value="InterPro"/>
</dbReference>
<dbReference type="Pfam" id="PF00067">
    <property type="entry name" value="p450"/>
    <property type="match status" value="1"/>
</dbReference>
<evidence type="ECO:0000256" key="9">
    <source>
        <dbReference type="ARBA" id="ARBA00022848"/>
    </source>
</evidence>
<dbReference type="AlphaFoldDB" id="A0A8J6LJD0"/>
<dbReference type="Gene3D" id="1.10.630.10">
    <property type="entry name" value="Cytochrome P450"/>
    <property type="match status" value="1"/>
</dbReference>
<evidence type="ECO:0000256" key="8">
    <source>
        <dbReference type="ARBA" id="ARBA00022824"/>
    </source>
</evidence>
<dbReference type="GO" id="GO:0020037">
    <property type="term" value="F:heme binding"/>
    <property type="evidence" value="ECO:0007669"/>
    <property type="project" value="InterPro"/>
</dbReference>
<protein>
    <recommendedName>
        <fullName evidence="16">Cytochrome P450 monooxygenase</fullName>
    </recommendedName>
</protein>
<comment type="cofactor">
    <cofactor evidence="1">
        <name>heme</name>
        <dbReference type="ChEBI" id="CHEBI:30413"/>
    </cofactor>
</comment>
<keyword evidence="10" id="KW-0560">Oxidoreductase</keyword>
<evidence type="ECO:0000256" key="11">
    <source>
        <dbReference type="ARBA" id="ARBA00023004"/>
    </source>
</evidence>
<comment type="subcellular location">
    <subcellularLocation>
        <location evidence="4">Endoplasmic reticulum membrane</location>
        <topology evidence="4">Peripheral membrane protein</topology>
    </subcellularLocation>
    <subcellularLocation>
        <location evidence="3">Microsome membrane</location>
        <topology evidence="3">Peripheral membrane protein</topology>
    </subcellularLocation>
</comment>
<evidence type="ECO:0008006" key="16">
    <source>
        <dbReference type="Google" id="ProtNLM"/>
    </source>
</evidence>
<dbReference type="GO" id="GO:0005789">
    <property type="term" value="C:endoplasmic reticulum membrane"/>
    <property type="evidence" value="ECO:0007669"/>
    <property type="project" value="UniProtKB-SubCell"/>
</dbReference>
<evidence type="ECO:0000256" key="12">
    <source>
        <dbReference type="ARBA" id="ARBA00023033"/>
    </source>
</evidence>
<evidence type="ECO:0000313" key="15">
    <source>
        <dbReference type="Proteomes" id="UP000719412"/>
    </source>
</evidence>
<keyword evidence="7" id="KW-0479">Metal-binding</keyword>
<dbReference type="PANTHER" id="PTHR24291:SF189">
    <property type="entry name" value="CYTOCHROME P450 4C3-RELATED"/>
    <property type="match status" value="1"/>
</dbReference>
<gene>
    <name evidence="14" type="ORF">GEV33_006860</name>
</gene>
<keyword evidence="11" id="KW-0408">Iron</keyword>
<comment type="function">
    <text evidence="2">May be involved in the metabolism of insect hormones and in the breakdown of synthetic insecticides.</text>
</comment>
<name>A0A8J6LJD0_TENMO</name>
<evidence type="ECO:0000256" key="5">
    <source>
        <dbReference type="ARBA" id="ARBA00010617"/>
    </source>
</evidence>
<accession>A0A8J6LJD0</accession>
<dbReference type="Proteomes" id="UP000719412">
    <property type="component" value="Unassembled WGS sequence"/>
</dbReference>
<dbReference type="SUPFAM" id="SSF48264">
    <property type="entry name" value="Cytochrome P450"/>
    <property type="match status" value="1"/>
</dbReference>
<evidence type="ECO:0000256" key="7">
    <source>
        <dbReference type="ARBA" id="ARBA00022723"/>
    </source>
</evidence>
<dbReference type="InterPro" id="IPR050196">
    <property type="entry name" value="Cytochrome_P450_Monoox"/>
</dbReference>
<evidence type="ECO:0000256" key="4">
    <source>
        <dbReference type="ARBA" id="ARBA00004406"/>
    </source>
</evidence>
<evidence type="ECO:0000256" key="6">
    <source>
        <dbReference type="ARBA" id="ARBA00022617"/>
    </source>
</evidence>
<dbReference type="PANTHER" id="PTHR24291">
    <property type="entry name" value="CYTOCHROME P450 FAMILY 4"/>
    <property type="match status" value="1"/>
</dbReference>
<evidence type="ECO:0000256" key="10">
    <source>
        <dbReference type="ARBA" id="ARBA00023002"/>
    </source>
</evidence>
<evidence type="ECO:0000256" key="13">
    <source>
        <dbReference type="ARBA" id="ARBA00023136"/>
    </source>
</evidence>
<keyword evidence="8" id="KW-0256">Endoplasmic reticulum</keyword>
<sequence>MYPLQDSPDTIFQVLRKWGLEYYPIYKLWVISVSAANIMSPEDMKLILSDIKHMKKSPVYDLLKKWLGTGLLTSTGTKWQTRRKILTPAFHFNILQDFIQTFNEKAEELVEVLKRECDNTCTEITPIITHFALKVIGETAMGKKLEFVSKKEEAYKTAFRGLVDIIIFRIFRPYFIPIWLYLFTPHFYREVKFVKTLHSFTTEVIAEREKDFHSDSTKRTRKRLAMLDLLLTAKREEGTRHRLRRYDFCLDDDRQSSQSSSE</sequence>
<dbReference type="InterPro" id="IPR001128">
    <property type="entry name" value="Cyt_P450"/>
</dbReference>